<dbReference type="Gene3D" id="3.40.50.2020">
    <property type="match status" value="1"/>
</dbReference>
<gene>
    <name evidence="2" type="ORF">UFOPK1689_00556</name>
</gene>
<evidence type="ECO:0000256" key="1">
    <source>
        <dbReference type="ARBA" id="ARBA00008007"/>
    </source>
</evidence>
<proteinExistence type="inferred from homology"/>
<dbReference type="EMBL" id="CAEZTN010000011">
    <property type="protein sequence ID" value="CAB4569477.1"/>
    <property type="molecule type" value="Genomic_DNA"/>
</dbReference>
<sequence>MRTMQEIAQLVFPERCLGCHKLSSIICTNCIEQWRVSEFKVKYSELTVHSAILYTPVAAKIILAAKENGIANADKLLIQAITGQIQSTTHNLQNIRLVPIPSSKRSSRSRGRSFMVDIVQQISYLMGIPMLDCLELTGKTTDQTGLNRQQRLENMKGSMSMKAVARGELILIDDVITTGATLKEAARALNSQGFYAQISAITACVAQPLR</sequence>
<dbReference type="SUPFAM" id="SSF53271">
    <property type="entry name" value="PRTase-like"/>
    <property type="match status" value="1"/>
</dbReference>
<dbReference type="PANTHER" id="PTHR47505">
    <property type="entry name" value="DNA UTILIZATION PROTEIN YHGH"/>
    <property type="match status" value="1"/>
</dbReference>
<dbReference type="InterPro" id="IPR051910">
    <property type="entry name" value="ComF/GntX_DNA_util-trans"/>
</dbReference>
<name>A0A6J6DZH2_9ZZZZ</name>
<reference evidence="2" key="1">
    <citation type="submission" date="2020-05" db="EMBL/GenBank/DDBJ databases">
        <authorList>
            <person name="Chiriac C."/>
            <person name="Salcher M."/>
            <person name="Ghai R."/>
            <person name="Kavagutti S V."/>
        </authorList>
    </citation>
    <scope>NUCLEOTIDE SEQUENCE</scope>
</reference>
<dbReference type="InterPro" id="IPR000836">
    <property type="entry name" value="PRTase_dom"/>
</dbReference>
<organism evidence="2">
    <name type="scientific">freshwater metagenome</name>
    <dbReference type="NCBI Taxonomy" id="449393"/>
    <lineage>
        <taxon>unclassified sequences</taxon>
        <taxon>metagenomes</taxon>
        <taxon>ecological metagenomes</taxon>
    </lineage>
</organism>
<comment type="similarity">
    <text evidence="1">Belongs to the ComF/GntX family.</text>
</comment>
<accession>A0A6J6DZH2</accession>
<evidence type="ECO:0000313" key="2">
    <source>
        <dbReference type="EMBL" id="CAB4569477.1"/>
    </source>
</evidence>
<dbReference type="CDD" id="cd06223">
    <property type="entry name" value="PRTases_typeI"/>
    <property type="match status" value="1"/>
</dbReference>
<protein>
    <submittedName>
        <fullName evidence="2">Unannotated protein</fullName>
    </submittedName>
</protein>
<dbReference type="InterPro" id="IPR029057">
    <property type="entry name" value="PRTase-like"/>
</dbReference>
<dbReference type="PANTHER" id="PTHR47505:SF1">
    <property type="entry name" value="DNA UTILIZATION PROTEIN YHGH"/>
    <property type="match status" value="1"/>
</dbReference>
<dbReference type="AlphaFoldDB" id="A0A6J6DZH2"/>